<dbReference type="AlphaFoldDB" id="D8R190"/>
<evidence type="ECO:0000313" key="2">
    <source>
        <dbReference type="Proteomes" id="UP000001514"/>
    </source>
</evidence>
<dbReference type="Pfam" id="PF13911">
    <property type="entry name" value="AhpC-TSA_2"/>
    <property type="match status" value="1"/>
</dbReference>
<dbReference type="InParanoid" id="D8R190"/>
<dbReference type="KEGG" id="smo:SELMODRAFT_68006"/>
<dbReference type="STRING" id="88036.D8R190"/>
<evidence type="ECO:0008006" key="3">
    <source>
        <dbReference type="Google" id="ProtNLM"/>
    </source>
</evidence>
<dbReference type="EMBL" id="GL377570">
    <property type="protein sequence ID" value="EFJ34226.1"/>
    <property type="molecule type" value="Genomic_DNA"/>
</dbReference>
<dbReference type="OMA" id="QRPVCND"/>
<dbReference type="SUPFAM" id="SSF52833">
    <property type="entry name" value="Thioredoxin-like"/>
    <property type="match status" value="1"/>
</dbReference>
<protein>
    <recommendedName>
        <fullName evidence="3">Thioredoxin domain-containing protein</fullName>
    </recommendedName>
</protein>
<dbReference type="Gramene" id="EFJ34226">
    <property type="protein sequence ID" value="EFJ34226"/>
    <property type="gene ID" value="SELMODRAFT_68006"/>
</dbReference>
<dbReference type="InterPro" id="IPR032801">
    <property type="entry name" value="PXL2A/B/C"/>
</dbReference>
<sequence length="172" mass="18559">VLDLSGNVIALTDLWKDRTAVVAFARHFGCILCRKRADVLASKKEVFDAAGVSLVLVGPGTVDQAKAFASQTQFPGEVYADPTHASFDAFQFVSGASTIFNPKAAMRVMGAHLEGYRQDWGLSFEKDTVQRGGWQQGGIVIAGPGKDRLLYIHKDKEAGDEPDIKEVIAACC</sequence>
<organism evidence="2">
    <name type="scientific">Selaginella moellendorffii</name>
    <name type="common">Spikemoss</name>
    <dbReference type="NCBI Taxonomy" id="88036"/>
    <lineage>
        <taxon>Eukaryota</taxon>
        <taxon>Viridiplantae</taxon>
        <taxon>Streptophyta</taxon>
        <taxon>Embryophyta</taxon>
        <taxon>Tracheophyta</taxon>
        <taxon>Lycopodiopsida</taxon>
        <taxon>Selaginellales</taxon>
        <taxon>Selaginellaceae</taxon>
        <taxon>Selaginella</taxon>
    </lineage>
</organism>
<dbReference type="eggNOG" id="KOG4498">
    <property type="taxonomic scope" value="Eukaryota"/>
</dbReference>
<feature type="non-terminal residue" evidence="1">
    <location>
        <position position="1"/>
    </location>
</feature>
<dbReference type="CDD" id="cd02970">
    <property type="entry name" value="PRX_like2"/>
    <property type="match status" value="1"/>
</dbReference>
<dbReference type="PANTHER" id="PTHR28630">
    <property type="match status" value="1"/>
</dbReference>
<gene>
    <name evidence="1" type="ORF">SELMODRAFT_68006</name>
</gene>
<dbReference type="Proteomes" id="UP000001514">
    <property type="component" value="Unassembled WGS sequence"/>
</dbReference>
<evidence type="ECO:0000313" key="1">
    <source>
        <dbReference type="EMBL" id="EFJ34226.1"/>
    </source>
</evidence>
<name>D8R190_SELML</name>
<keyword evidence="2" id="KW-1185">Reference proteome</keyword>
<dbReference type="InterPro" id="IPR036249">
    <property type="entry name" value="Thioredoxin-like_sf"/>
</dbReference>
<dbReference type="FunCoup" id="D8R190">
    <property type="interactions" value="517"/>
</dbReference>
<proteinExistence type="predicted"/>
<dbReference type="Gene3D" id="3.40.30.10">
    <property type="entry name" value="Glutaredoxin"/>
    <property type="match status" value="1"/>
</dbReference>
<accession>D8R190</accession>
<dbReference type="HOGENOM" id="CLU_075681_2_0_1"/>
<dbReference type="PANTHER" id="PTHR28630:SF11">
    <property type="entry name" value="THIOREDOXIN-LIKE PROTEIN AAED1, CHLOROPLASTIC"/>
    <property type="match status" value="1"/>
</dbReference>
<reference evidence="1 2" key="1">
    <citation type="journal article" date="2011" name="Science">
        <title>The Selaginella genome identifies genetic changes associated with the evolution of vascular plants.</title>
        <authorList>
            <person name="Banks J.A."/>
            <person name="Nishiyama T."/>
            <person name="Hasebe M."/>
            <person name="Bowman J.L."/>
            <person name="Gribskov M."/>
            <person name="dePamphilis C."/>
            <person name="Albert V.A."/>
            <person name="Aono N."/>
            <person name="Aoyama T."/>
            <person name="Ambrose B.A."/>
            <person name="Ashton N.W."/>
            <person name="Axtell M.J."/>
            <person name="Barker E."/>
            <person name="Barker M.S."/>
            <person name="Bennetzen J.L."/>
            <person name="Bonawitz N.D."/>
            <person name="Chapple C."/>
            <person name="Cheng C."/>
            <person name="Correa L.G."/>
            <person name="Dacre M."/>
            <person name="DeBarry J."/>
            <person name="Dreyer I."/>
            <person name="Elias M."/>
            <person name="Engstrom E.M."/>
            <person name="Estelle M."/>
            <person name="Feng L."/>
            <person name="Finet C."/>
            <person name="Floyd S.K."/>
            <person name="Frommer W.B."/>
            <person name="Fujita T."/>
            <person name="Gramzow L."/>
            <person name="Gutensohn M."/>
            <person name="Harholt J."/>
            <person name="Hattori M."/>
            <person name="Heyl A."/>
            <person name="Hirai T."/>
            <person name="Hiwatashi Y."/>
            <person name="Ishikawa M."/>
            <person name="Iwata M."/>
            <person name="Karol K.G."/>
            <person name="Koehler B."/>
            <person name="Kolukisaoglu U."/>
            <person name="Kubo M."/>
            <person name="Kurata T."/>
            <person name="Lalonde S."/>
            <person name="Li K."/>
            <person name="Li Y."/>
            <person name="Litt A."/>
            <person name="Lyons E."/>
            <person name="Manning G."/>
            <person name="Maruyama T."/>
            <person name="Michael T.P."/>
            <person name="Mikami K."/>
            <person name="Miyazaki S."/>
            <person name="Morinaga S."/>
            <person name="Murata T."/>
            <person name="Mueller-Roeber B."/>
            <person name="Nelson D.R."/>
            <person name="Obara M."/>
            <person name="Oguri Y."/>
            <person name="Olmstead R.G."/>
            <person name="Onodera N."/>
            <person name="Petersen B.L."/>
            <person name="Pils B."/>
            <person name="Prigge M."/>
            <person name="Rensing S.A."/>
            <person name="Riano-Pachon D.M."/>
            <person name="Roberts A.W."/>
            <person name="Sato Y."/>
            <person name="Scheller H.V."/>
            <person name="Schulz B."/>
            <person name="Schulz C."/>
            <person name="Shakirov E.V."/>
            <person name="Shibagaki N."/>
            <person name="Shinohara N."/>
            <person name="Shippen D.E."/>
            <person name="Soerensen I."/>
            <person name="Sotooka R."/>
            <person name="Sugimoto N."/>
            <person name="Sugita M."/>
            <person name="Sumikawa N."/>
            <person name="Tanurdzic M."/>
            <person name="Theissen G."/>
            <person name="Ulvskov P."/>
            <person name="Wakazuki S."/>
            <person name="Weng J.K."/>
            <person name="Willats W.W."/>
            <person name="Wipf D."/>
            <person name="Wolf P.G."/>
            <person name="Yang L."/>
            <person name="Zimmer A.D."/>
            <person name="Zhu Q."/>
            <person name="Mitros T."/>
            <person name="Hellsten U."/>
            <person name="Loque D."/>
            <person name="Otillar R."/>
            <person name="Salamov A."/>
            <person name="Schmutz J."/>
            <person name="Shapiro H."/>
            <person name="Lindquist E."/>
            <person name="Lucas S."/>
            <person name="Rokhsar D."/>
            <person name="Grigoriev I.V."/>
        </authorList>
    </citation>
    <scope>NUCLEOTIDE SEQUENCE [LARGE SCALE GENOMIC DNA]</scope>
</reference>
<feature type="non-terminal residue" evidence="1">
    <location>
        <position position="172"/>
    </location>
</feature>
<dbReference type="OrthoDB" id="40334at2759"/>